<keyword evidence="2" id="KW-1185">Reference proteome</keyword>
<gene>
    <name evidence="1" type="ORF">GCM10009559_10370</name>
</gene>
<sequence>MLDRLDLPALQERLDTDGVASTPPLLTPAQCAEVIAMFDEDARFRSTVVMARHAFGEGSYRYFADPLPPLVQQLRE</sequence>
<comment type="caution">
    <text evidence="1">The sequence shown here is derived from an EMBL/GenBank/DDBJ whole genome shotgun (WGS) entry which is preliminary data.</text>
</comment>
<protein>
    <submittedName>
        <fullName evidence="1">Uncharacterized protein</fullName>
    </submittedName>
</protein>
<proteinExistence type="predicted"/>
<name>A0ABP3ZSC2_9PSEU</name>
<dbReference type="EMBL" id="BAAAHP010000029">
    <property type="protein sequence ID" value="GAA0925554.1"/>
    <property type="molecule type" value="Genomic_DNA"/>
</dbReference>
<reference evidence="2" key="1">
    <citation type="journal article" date="2019" name="Int. J. Syst. Evol. Microbiol.">
        <title>The Global Catalogue of Microorganisms (GCM) 10K type strain sequencing project: providing services to taxonomists for standard genome sequencing and annotation.</title>
        <authorList>
            <consortium name="The Broad Institute Genomics Platform"/>
            <consortium name="The Broad Institute Genome Sequencing Center for Infectious Disease"/>
            <person name="Wu L."/>
            <person name="Ma J."/>
        </authorList>
    </citation>
    <scope>NUCLEOTIDE SEQUENCE [LARGE SCALE GENOMIC DNA]</scope>
    <source>
        <strain evidence="2">JCM 11117</strain>
    </source>
</reference>
<evidence type="ECO:0000313" key="1">
    <source>
        <dbReference type="EMBL" id="GAA0925554.1"/>
    </source>
</evidence>
<dbReference type="Proteomes" id="UP001499967">
    <property type="component" value="Unassembled WGS sequence"/>
</dbReference>
<evidence type="ECO:0000313" key="2">
    <source>
        <dbReference type="Proteomes" id="UP001499967"/>
    </source>
</evidence>
<accession>A0ABP3ZSC2</accession>
<organism evidence="1 2">
    <name type="scientific">Pseudonocardia zijingensis</name>
    <dbReference type="NCBI Taxonomy" id="153376"/>
    <lineage>
        <taxon>Bacteria</taxon>
        <taxon>Bacillati</taxon>
        <taxon>Actinomycetota</taxon>
        <taxon>Actinomycetes</taxon>
        <taxon>Pseudonocardiales</taxon>
        <taxon>Pseudonocardiaceae</taxon>
        <taxon>Pseudonocardia</taxon>
    </lineage>
</organism>